<feature type="coiled-coil region" evidence="6">
    <location>
        <begin position="85"/>
        <end position="162"/>
    </location>
</feature>
<feature type="compositionally biased region" description="Polar residues" evidence="7">
    <location>
        <begin position="346"/>
        <end position="356"/>
    </location>
</feature>
<dbReference type="GO" id="GO:0000390">
    <property type="term" value="P:spliceosomal complex disassembly"/>
    <property type="evidence" value="ECO:0007669"/>
    <property type="project" value="TreeGrafter"/>
</dbReference>
<dbReference type="KEGG" id="cci:CC1G_03500"/>
<dbReference type="OrthoDB" id="376357at2759"/>
<dbReference type="GO" id="GO:0005737">
    <property type="term" value="C:cytoplasm"/>
    <property type="evidence" value="ECO:0007669"/>
    <property type="project" value="UniProtKB-SubCell"/>
</dbReference>
<evidence type="ECO:0000256" key="4">
    <source>
        <dbReference type="ARBA" id="ARBA00023186"/>
    </source>
</evidence>
<name>A8NCE2_COPC7</name>
<dbReference type="RefSeq" id="XP_001832486.1">
    <property type="nucleotide sequence ID" value="XM_001832434.1"/>
</dbReference>
<dbReference type="SUPFAM" id="SSF46565">
    <property type="entry name" value="Chaperone J-domain"/>
    <property type="match status" value="1"/>
</dbReference>
<dbReference type="InParanoid" id="A8NCE2"/>
<comment type="subcellular location">
    <subcellularLocation>
        <location evidence="2">Cytoplasm</location>
    </subcellularLocation>
    <subcellularLocation>
        <location evidence="1">Nucleus</location>
    </subcellularLocation>
</comment>
<feature type="compositionally biased region" description="Polar residues" evidence="7">
    <location>
        <begin position="312"/>
        <end position="335"/>
    </location>
</feature>
<feature type="domain" description="J" evidence="8">
    <location>
        <begin position="10"/>
        <end position="89"/>
    </location>
</feature>
<dbReference type="PANTHER" id="PTHR44313">
    <property type="entry name" value="DNAJ HOMOLOG SUBFAMILY C MEMBER 17"/>
    <property type="match status" value="1"/>
</dbReference>
<evidence type="ECO:0000313" key="9">
    <source>
        <dbReference type="EMBL" id="EAU89235.1"/>
    </source>
</evidence>
<keyword evidence="10" id="KW-1185">Reference proteome</keyword>
<keyword evidence="5" id="KW-0539">Nucleus</keyword>
<keyword evidence="4" id="KW-0143">Chaperone</keyword>
<dbReference type="GO" id="GO:0005681">
    <property type="term" value="C:spliceosomal complex"/>
    <property type="evidence" value="ECO:0007669"/>
    <property type="project" value="TreeGrafter"/>
</dbReference>
<dbReference type="VEuPathDB" id="FungiDB:CC1G_03500"/>
<dbReference type="InterPro" id="IPR052094">
    <property type="entry name" value="Pre-mRNA-splicing_ERAD"/>
</dbReference>
<evidence type="ECO:0000256" key="6">
    <source>
        <dbReference type="SAM" id="Coils"/>
    </source>
</evidence>
<evidence type="ECO:0000256" key="3">
    <source>
        <dbReference type="ARBA" id="ARBA00022490"/>
    </source>
</evidence>
<feature type="region of interest" description="Disordered" evidence="7">
    <location>
        <begin position="290"/>
        <end position="363"/>
    </location>
</feature>
<dbReference type="PANTHER" id="PTHR44313:SF1">
    <property type="entry name" value="DNAJ HOMOLOG SUBFAMILY C MEMBER 17"/>
    <property type="match status" value="1"/>
</dbReference>
<dbReference type="OMA" id="HFLQIAY"/>
<dbReference type="InterPro" id="IPR036869">
    <property type="entry name" value="J_dom_sf"/>
</dbReference>
<dbReference type="SMART" id="SM00271">
    <property type="entry name" value="DnaJ"/>
    <property type="match status" value="1"/>
</dbReference>
<evidence type="ECO:0000259" key="8">
    <source>
        <dbReference type="PROSITE" id="PS50076"/>
    </source>
</evidence>
<evidence type="ECO:0000256" key="2">
    <source>
        <dbReference type="ARBA" id="ARBA00004496"/>
    </source>
</evidence>
<dbReference type="Gene3D" id="1.10.287.110">
    <property type="entry name" value="DnaJ domain"/>
    <property type="match status" value="1"/>
</dbReference>
<evidence type="ECO:0000256" key="7">
    <source>
        <dbReference type="SAM" id="MobiDB-lite"/>
    </source>
</evidence>
<dbReference type="CDD" id="cd06257">
    <property type="entry name" value="DnaJ"/>
    <property type="match status" value="1"/>
</dbReference>
<evidence type="ECO:0000256" key="5">
    <source>
        <dbReference type="ARBA" id="ARBA00023242"/>
    </source>
</evidence>
<dbReference type="EMBL" id="AACS02000009">
    <property type="protein sequence ID" value="EAU89235.1"/>
    <property type="molecule type" value="Genomic_DNA"/>
</dbReference>
<proteinExistence type="predicted"/>
<dbReference type="Proteomes" id="UP000001861">
    <property type="component" value="Unassembled WGS sequence"/>
</dbReference>
<accession>A8NCE2</accession>
<dbReference type="FunCoup" id="A8NCE2">
    <property type="interactions" value="373"/>
</dbReference>
<feature type="coiled-coil region" evidence="6">
    <location>
        <begin position="371"/>
        <end position="398"/>
    </location>
</feature>
<keyword evidence="3" id="KW-0963">Cytoplasm</keyword>
<dbReference type="PRINTS" id="PR00625">
    <property type="entry name" value="JDOMAIN"/>
</dbReference>
<reference evidence="9 10" key="1">
    <citation type="journal article" date="2010" name="Proc. Natl. Acad. Sci. U.S.A.">
        <title>Insights into evolution of multicellular fungi from the assembled chromosomes of the mushroom Coprinopsis cinerea (Coprinus cinereus).</title>
        <authorList>
            <person name="Stajich J.E."/>
            <person name="Wilke S.K."/>
            <person name="Ahren D."/>
            <person name="Au C.H."/>
            <person name="Birren B.W."/>
            <person name="Borodovsky M."/>
            <person name="Burns C."/>
            <person name="Canback B."/>
            <person name="Casselton L.A."/>
            <person name="Cheng C.K."/>
            <person name="Deng J."/>
            <person name="Dietrich F.S."/>
            <person name="Fargo D.C."/>
            <person name="Farman M.L."/>
            <person name="Gathman A.C."/>
            <person name="Goldberg J."/>
            <person name="Guigo R."/>
            <person name="Hoegger P.J."/>
            <person name="Hooker J.B."/>
            <person name="Huggins A."/>
            <person name="James T.Y."/>
            <person name="Kamada T."/>
            <person name="Kilaru S."/>
            <person name="Kodira C."/>
            <person name="Kues U."/>
            <person name="Kupfer D."/>
            <person name="Kwan H.S."/>
            <person name="Lomsadze A."/>
            <person name="Li W."/>
            <person name="Lilly W.W."/>
            <person name="Ma L.J."/>
            <person name="Mackey A.J."/>
            <person name="Manning G."/>
            <person name="Martin F."/>
            <person name="Muraguchi H."/>
            <person name="Natvig D.O."/>
            <person name="Palmerini H."/>
            <person name="Ramesh M.A."/>
            <person name="Rehmeyer C.J."/>
            <person name="Roe B.A."/>
            <person name="Shenoy N."/>
            <person name="Stanke M."/>
            <person name="Ter-Hovhannisyan V."/>
            <person name="Tunlid A."/>
            <person name="Velagapudi R."/>
            <person name="Vision T.J."/>
            <person name="Zeng Q."/>
            <person name="Zolan M.E."/>
            <person name="Pukkila P.J."/>
        </authorList>
    </citation>
    <scope>NUCLEOTIDE SEQUENCE [LARGE SCALE GENOMIC DNA]</scope>
    <source>
        <strain evidence="10">Okayama-7 / 130 / ATCC MYA-4618 / FGSC 9003</strain>
    </source>
</reference>
<gene>
    <name evidence="9" type="ORF">CC1G_03500</name>
</gene>
<keyword evidence="6" id="KW-0175">Coiled coil</keyword>
<dbReference type="Pfam" id="PF00226">
    <property type="entry name" value="DnaJ"/>
    <property type="match status" value="1"/>
</dbReference>
<dbReference type="PROSITE" id="PS50076">
    <property type="entry name" value="DNAJ_2"/>
    <property type="match status" value="1"/>
</dbReference>
<evidence type="ECO:0000256" key="1">
    <source>
        <dbReference type="ARBA" id="ARBA00004123"/>
    </source>
</evidence>
<dbReference type="InterPro" id="IPR001623">
    <property type="entry name" value="DnaJ_domain"/>
</dbReference>
<comment type="caution">
    <text evidence="9">The sequence shown here is derived from an EMBL/GenBank/DDBJ whole genome shotgun (WGS) entry which is preliminary data.</text>
</comment>
<dbReference type="STRING" id="240176.A8NCE2"/>
<dbReference type="GeneID" id="6008973"/>
<organism evidence="9 10">
    <name type="scientific">Coprinopsis cinerea (strain Okayama-7 / 130 / ATCC MYA-4618 / FGSC 9003)</name>
    <name type="common">Inky cap fungus</name>
    <name type="synonym">Hormographiella aspergillata</name>
    <dbReference type="NCBI Taxonomy" id="240176"/>
    <lineage>
        <taxon>Eukaryota</taxon>
        <taxon>Fungi</taxon>
        <taxon>Dikarya</taxon>
        <taxon>Basidiomycota</taxon>
        <taxon>Agaricomycotina</taxon>
        <taxon>Agaricomycetes</taxon>
        <taxon>Agaricomycetidae</taxon>
        <taxon>Agaricales</taxon>
        <taxon>Agaricineae</taxon>
        <taxon>Psathyrellaceae</taxon>
        <taxon>Coprinopsis</taxon>
    </lineage>
</organism>
<dbReference type="eggNOG" id="KOG0691">
    <property type="taxonomic scope" value="Eukaryota"/>
</dbReference>
<dbReference type="AlphaFoldDB" id="A8NCE2"/>
<evidence type="ECO:0000313" key="10">
    <source>
        <dbReference type="Proteomes" id="UP000001861"/>
    </source>
</evidence>
<protein>
    <recommendedName>
        <fullName evidence="8">J domain-containing protein</fullName>
    </recommendedName>
</protein>
<sequence length="400" mass="45088">MSAPGEEEISPYELLELPMEATEQEIKTSYRKRSLKVHPDRNPNNPDAARKFHELNQAYELLLDPLRRLALDAKLRLKNARKERYKAYDAKRKNLVEELEEREKAFKKAKMEKQREDEQLQYQTERIKEEGRRLREEKERKAREAEKEKIRMEEVAKKAEKMDVDVEEPPPLDQFDTTVRLKYALKSHPGLTTKEAIAAFLSPFGAVDVDSIVFSLKTKAKKKAKAAGDVTGPPTHATALVPFKTIGDAYAAVCASTSPSPKVDLKGMEIGWVNNKEPLILGWLKKMGKLPSSREPSKSPPTDSAKQEDSSRSTPSFSFVAPSTNDNASKSTPFSSFPDLEPPSIPSTTDVPSFSGFTGAPGLDYESLTLLRLRQAEKERLEREILEREREEEEAAAKGS</sequence>